<sequence length="126" mass="14392">MKGSNLQSVLDFKKLTVVQLQIILDELQQNQSPKKKLEILTATSIIKGEIRAYEPEEMEKEPILSQALMKSEKEPLLDISTRELINIHACLYLKNVKIQPIASPDTSIHLEELVLFTDHIQGITWN</sequence>
<dbReference type="RefSeq" id="WP_101641036.1">
    <property type="nucleotide sequence ID" value="NZ_PGUY01000021.1"/>
</dbReference>
<protein>
    <submittedName>
        <fullName evidence="1">Uncharacterized protein</fullName>
    </submittedName>
</protein>
<reference evidence="1 2" key="1">
    <citation type="submission" date="2017-11" db="EMBL/GenBank/DDBJ databases">
        <title>Comparitive Functional Genomics of Dry Heat Resistant strains isolated from the Viking Spacecraft.</title>
        <authorList>
            <person name="Seuylemezian A."/>
            <person name="Cooper K."/>
            <person name="Vaishampayan P."/>
        </authorList>
    </citation>
    <scope>NUCLEOTIDE SEQUENCE [LARGE SCALE GENOMIC DNA]</scope>
    <source>
        <strain evidence="1 2">V1-29</strain>
    </source>
</reference>
<organism evidence="1 2">
    <name type="scientific">Peribacillus deserti</name>
    <dbReference type="NCBI Taxonomy" id="673318"/>
    <lineage>
        <taxon>Bacteria</taxon>
        <taxon>Bacillati</taxon>
        <taxon>Bacillota</taxon>
        <taxon>Bacilli</taxon>
        <taxon>Bacillales</taxon>
        <taxon>Bacillaceae</taxon>
        <taxon>Peribacillus</taxon>
    </lineage>
</organism>
<dbReference type="EMBL" id="PGUY01000021">
    <property type="protein sequence ID" value="PLT30474.1"/>
    <property type="molecule type" value="Genomic_DNA"/>
</dbReference>
<gene>
    <name evidence="1" type="ORF">CUU66_07370</name>
</gene>
<keyword evidence="2" id="KW-1185">Reference proteome</keyword>
<comment type="caution">
    <text evidence="1">The sequence shown here is derived from an EMBL/GenBank/DDBJ whole genome shotgun (WGS) entry which is preliminary data.</text>
</comment>
<dbReference type="Proteomes" id="UP000234748">
    <property type="component" value="Unassembled WGS sequence"/>
</dbReference>
<evidence type="ECO:0000313" key="1">
    <source>
        <dbReference type="EMBL" id="PLT30474.1"/>
    </source>
</evidence>
<proteinExistence type="predicted"/>
<dbReference type="OrthoDB" id="2891796at2"/>
<accession>A0A2N5M7X8</accession>
<name>A0A2N5M7X8_9BACI</name>
<dbReference type="AlphaFoldDB" id="A0A2N5M7X8"/>
<evidence type="ECO:0000313" key="2">
    <source>
        <dbReference type="Proteomes" id="UP000234748"/>
    </source>
</evidence>